<sequence length="275" mass="30243">MLPKTLLLLLFIFGVSDASADNKELLKQVTFNEVLALNSEGPTKTYSYGEQTSQFIQFWSTREHSDSAANVIFIHGGCWLKDYDITHTNPASNALRNAGFNVWSIEYRRLGREGGDWPASLNDVEAAIDFIGDKLNGRPSAVMGHSAGGHLALLATANDTPASPNINVVIGLAAITDMVSYTQTDGSCNRAALNLMKTAYENTSDYQKASPRTQKLHDNTWLIQGDADRIVPLSQTHNIDVETEILEGVGHFDLIHPHSSAWKAIIKRLNNELHP</sequence>
<evidence type="ECO:0000313" key="7">
    <source>
        <dbReference type="Proteomes" id="UP000655994"/>
    </source>
</evidence>
<dbReference type="EMBL" id="JAEMOS010000020">
    <property type="protein sequence ID" value="MBJ7266725.1"/>
    <property type="molecule type" value="Genomic_DNA"/>
</dbReference>
<dbReference type="PANTHER" id="PTHR48081:SF33">
    <property type="entry name" value="KYNURENINE FORMAMIDASE"/>
    <property type="match status" value="1"/>
</dbReference>
<organism evidence="5 6">
    <name type="scientific">Idiomarina abyssalis</name>
    <dbReference type="NCBI Taxonomy" id="86102"/>
    <lineage>
        <taxon>Bacteria</taxon>
        <taxon>Pseudomonadati</taxon>
        <taxon>Pseudomonadota</taxon>
        <taxon>Gammaproteobacteria</taxon>
        <taxon>Alteromonadales</taxon>
        <taxon>Idiomarinaceae</taxon>
        <taxon>Idiomarina</taxon>
    </lineage>
</organism>
<evidence type="ECO:0000313" key="6">
    <source>
        <dbReference type="Proteomes" id="UP000621390"/>
    </source>
</evidence>
<accession>A0A8I1KGF7</accession>
<gene>
    <name evidence="4" type="ORF">JHC10_07170</name>
    <name evidence="5" type="ORF">JHC11_06550</name>
</gene>
<evidence type="ECO:0000313" key="5">
    <source>
        <dbReference type="EMBL" id="MBJ7315648.1"/>
    </source>
</evidence>
<dbReference type="PANTHER" id="PTHR48081">
    <property type="entry name" value="AB HYDROLASE SUPERFAMILY PROTEIN C4A8.06C"/>
    <property type="match status" value="1"/>
</dbReference>
<dbReference type="GO" id="GO:0016787">
    <property type="term" value="F:hydrolase activity"/>
    <property type="evidence" value="ECO:0007669"/>
    <property type="project" value="UniProtKB-KW"/>
</dbReference>
<evidence type="ECO:0000259" key="3">
    <source>
        <dbReference type="Pfam" id="PF20434"/>
    </source>
</evidence>
<protein>
    <submittedName>
        <fullName evidence="5">Alpha/beta hydrolase</fullName>
    </submittedName>
</protein>
<comment type="caution">
    <text evidence="5">The sequence shown here is derived from an EMBL/GenBank/DDBJ whole genome shotgun (WGS) entry which is preliminary data.</text>
</comment>
<evidence type="ECO:0000313" key="4">
    <source>
        <dbReference type="EMBL" id="MBJ7266725.1"/>
    </source>
</evidence>
<feature type="signal peptide" evidence="2">
    <location>
        <begin position="1"/>
        <end position="20"/>
    </location>
</feature>
<keyword evidence="1 5" id="KW-0378">Hydrolase</keyword>
<evidence type="ECO:0000256" key="1">
    <source>
        <dbReference type="ARBA" id="ARBA00022801"/>
    </source>
</evidence>
<dbReference type="InterPro" id="IPR029058">
    <property type="entry name" value="AB_hydrolase_fold"/>
</dbReference>
<dbReference type="InterPro" id="IPR049492">
    <property type="entry name" value="BD-FAE-like_dom"/>
</dbReference>
<proteinExistence type="predicted"/>
<keyword evidence="2" id="KW-0732">Signal</keyword>
<dbReference type="SUPFAM" id="SSF53474">
    <property type="entry name" value="alpha/beta-Hydrolases"/>
    <property type="match status" value="1"/>
</dbReference>
<dbReference type="Proteomes" id="UP000621390">
    <property type="component" value="Unassembled WGS sequence"/>
</dbReference>
<dbReference type="Pfam" id="PF20434">
    <property type="entry name" value="BD-FAE"/>
    <property type="match status" value="1"/>
</dbReference>
<dbReference type="AlphaFoldDB" id="A0A8I1KGF7"/>
<dbReference type="EMBL" id="JAEMOP010000002">
    <property type="protein sequence ID" value="MBJ7315648.1"/>
    <property type="molecule type" value="Genomic_DNA"/>
</dbReference>
<name>A0A8I1KGF7_9GAMM</name>
<evidence type="ECO:0000256" key="2">
    <source>
        <dbReference type="SAM" id="SignalP"/>
    </source>
</evidence>
<reference evidence="5 7" key="1">
    <citation type="submission" date="2020-09" db="EMBL/GenBank/DDBJ databases">
        <title>Draft Genomes of Bacterial Isolates from North Pond Shallow Sediments.</title>
        <authorList>
            <person name="Kiel Reese B."/>
            <person name="Mullis M."/>
            <person name="Weisend R.E."/>
        </authorList>
    </citation>
    <scope>NUCLEOTIDE SEQUENCE</scope>
    <source>
        <strain evidence="5">KJE-2</strain>
        <strain evidence="4 7">KJE-3</strain>
    </source>
</reference>
<feature type="domain" description="BD-FAE-like" evidence="3">
    <location>
        <begin position="63"/>
        <end position="239"/>
    </location>
</feature>
<feature type="chain" id="PRO_5034502174" evidence="2">
    <location>
        <begin position="21"/>
        <end position="275"/>
    </location>
</feature>
<dbReference type="Gene3D" id="3.40.50.1820">
    <property type="entry name" value="alpha/beta hydrolase"/>
    <property type="match status" value="1"/>
</dbReference>
<dbReference type="Proteomes" id="UP000655994">
    <property type="component" value="Unassembled WGS sequence"/>
</dbReference>
<keyword evidence="7" id="KW-1185">Reference proteome</keyword>
<dbReference type="InterPro" id="IPR050300">
    <property type="entry name" value="GDXG_lipolytic_enzyme"/>
</dbReference>